<gene>
    <name evidence="1" type="ordered locus">Bcer98_3996</name>
</gene>
<sequence length="310" mass="36608">MFDTVKMKLENIHIEKDLFETIGNIKTTTYYDRETGVLNDRYMFEQEDIPYIVYYSNTKNLIIQLSIPKFLYGENVSVINKNDINTFWEKFEQRIKELLGIVVKRSEWIVLRIDVCWNFNVGNKVNDYIKYLGKKKLPYKSTYCINQSETVIYKNKSSRIMFYDKQKECKVTKQTEDIIRRAEGLLRMEINPSIKTIQELCQDRKAINVLTVKFFKRITESTMNAISFNESELENMSISYGWLSLQKLNRVEAIIGFNAINNFIGEAKAKEIYGSTFYVRKKWVEETGIPQLNQLPNVTIDYKSLEHNTE</sequence>
<dbReference type="RefSeq" id="WP_012096440.1">
    <property type="nucleotide sequence ID" value="NC_009674.1"/>
</dbReference>
<dbReference type="Proteomes" id="UP000002300">
    <property type="component" value="Chromosome"/>
</dbReference>
<name>A7GVL9_BACCN</name>
<dbReference type="AlphaFoldDB" id="A7GVL9"/>
<dbReference type="GeneID" id="33899222"/>
<dbReference type="OrthoDB" id="2553465at2"/>
<protein>
    <submittedName>
        <fullName evidence="1">Uncharacterized protein</fullName>
    </submittedName>
</protein>
<dbReference type="EMBL" id="CP000764">
    <property type="protein sequence ID" value="ABS24177.1"/>
    <property type="molecule type" value="Genomic_DNA"/>
</dbReference>
<dbReference type="KEGG" id="bcy:Bcer98_3996"/>
<reference evidence="1 2" key="1">
    <citation type="journal article" date="2008" name="Chem. Biol. Interact.">
        <title>Extending the Bacillus cereus group genomics to putative food-borne pathogens of different toxicity.</title>
        <authorList>
            <person name="Lapidus A."/>
            <person name="Goltsman E."/>
            <person name="Auger S."/>
            <person name="Galleron N."/>
            <person name="Segurens B."/>
            <person name="Dossat C."/>
            <person name="Land M.L."/>
            <person name="Broussolle V."/>
            <person name="Brillard J."/>
            <person name="Guinebretiere M.H."/>
            <person name="Sanchis V."/>
            <person name="Nguen-The C."/>
            <person name="Lereclus D."/>
            <person name="Richardson P."/>
            <person name="Wincker P."/>
            <person name="Weissenbach J."/>
            <person name="Ehrlich S.D."/>
            <person name="Sorokin A."/>
        </authorList>
    </citation>
    <scope>NUCLEOTIDE SEQUENCE [LARGE SCALE GENOMIC DNA]</scope>
    <source>
        <strain evidence="2">DSM 22905 / CIP 110041 / 391-98 / NVH 391-98</strain>
    </source>
</reference>
<keyword evidence="2" id="KW-1185">Reference proteome</keyword>
<accession>A7GVL9</accession>
<evidence type="ECO:0000313" key="2">
    <source>
        <dbReference type="Proteomes" id="UP000002300"/>
    </source>
</evidence>
<organism evidence="1 2">
    <name type="scientific">Bacillus cytotoxicus (strain DSM 22905 / CIP 110041 / 391-98 / NVH 391-98)</name>
    <dbReference type="NCBI Taxonomy" id="315749"/>
    <lineage>
        <taxon>Bacteria</taxon>
        <taxon>Bacillati</taxon>
        <taxon>Bacillota</taxon>
        <taxon>Bacilli</taxon>
        <taxon>Bacillales</taxon>
        <taxon>Bacillaceae</taxon>
        <taxon>Bacillus</taxon>
        <taxon>Bacillus cereus group</taxon>
    </lineage>
</organism>
<proteinExistence type="predicted"/>
<dbReference type="eggNOG" id="ENOG5032XW2">
    <property type="taxonomic scope" value="Bacteria"/>
</dbReference>
<evidence type="ECO:0000313" key="1">
    <source>
        <dbReference type="EMBL" id="ABS24177.1"/>
    </source>
</evidence>
<dbReference type="HOGENOM" id="CLU_896169_0_0_9"/>